<sequence>FDPRDISKALDHVLEKRLTFMFKVVPGNTCHFVSQLSQDEALINSIVAKLPTFDLQQCFSATAESNPLLSGSITPAKHNLVLSNTQLDDIPFEDLSSIQLSSIGVTKHIKIE</sequence>
<dbReference type="Proteomes" id="UP000053555">
    <property type="component" value="Unassembled WGS sequence"/>
</dbReference>
<organism evidence="1">
    <name type="scientific">Glycine soja</name>
    <name type="common">Wild soybean</name>
    <dbReference type="NCBI Taxonomy" id="3848"/>
    <lineage>
        <taxon>Eukaryota</taxon>
        <taxon>Viridiplantae</taxon>
        <taxon>Streptophyta</taxon>
        <taxon>Embryophyta</taxon>
        <taxon>Tracheophyta</taxon>
        <taxon>Spermatophyta</taxon>
        <taxon>Magnoliopsida</taxon>
        <taxon>eudicotyledons</taxon>
        <taxon>Gunneridae</taxon>
        <taxon>Pentapetalae</taxon>
        <taxon>rosids</taxon>
        <taxon>fabids</taxon>
        <taxon>Fabales</taxon>
        <taxon>Fabaceae</taxon>
        <taxon>Papilionoideae</taxon>
        <taxon>50 kb inversion clade</taxon>
        <taxon>NPAAA clade</taxon>
        <taxon>indigoferoid/millettioid clade</taxon>
        <taxon>Phaseoleae</taxon>
        <taxon>Glycine</taxon>
        <taxon>Glycine subgen. Soja</taxon>
    </lineage>
</organism>
<accession>A0A0B2RXN8</accession>
<evidence type="ECO:0000313" key="1">
    <source>
        <dbReference type="EMBL" id="KHN37193.1"/>
    </source>
</evidence>
<name>A0A0B2RXN8_GLYSO</name>
<dbReference type="EMBL" id="KN647262">
    <property type="protein sequence ID" value="KHN37193.1"/>
    <property type="molecule type" value="Genomic_DNA"/>
</dbReference>
<gene>
    <name evidence="1" type="ORF">glysoja_048453</name>
</gene>
<protein>
    <submittedName>
        <fullName evidence="1">Uncharacterized protein</fullName>
    </submittedName>
</protein>
<reference evidence="1" key="1">
    <citation type="submission" date="2014-07" db="EMBL/GenBank/DDBJ databases">
        <title>Identification of a novel salt tolerance gene in wild soybean by whole-genome sequencing.</title>
        <authorList>
            <person name="Lam H.-M."/>
            <person name="Qi X."/>
            <person name="Li M.-W."/>
            <person name="Liu X."/>
            <person name="Xie M."/>
            <person name="Ni M."/>
            <person name="Xu X."/>
        </authorList>
    </citation>
    <scope>NUCLEOTIDE SEQUENCE [LARGE SCALE GENOMIC DNA]</scope>
    <source>
        <tissue evidence="1">Root</tissue>
    </source>
</reference>
<proteinExistence type="predicted"/>
<dbReference type="AlphaFoldDB" id="A0A0B2RXN8"/>
<feature type="non-terminal residue" evidence="1">
    <location>
        <position position="1"/>
    </location>
</feature>